<sequence length="56" mass="6105">IVQSPKKPENPLNISKPTHSENSEEPDESAKPLLIKSYVSVSNSCSSRNVTHETAV</sequence>
<dbReference type="EMBL" id="BMAO01035895">
    <property type="protein sequence ID" value="GFR06678.1"/>
    <property type="molecule type" value="Genomic_DNA"/>
</dbReference>
<accession>A0A8X6GM49</accession>
<feature type="region of interest" description="Disordered" evidence="1">
    <location>
        <begin position="1"/>
        <end position="30"/>
    </location>
</feature>
<gene>
    <name evidence="2" type="ORF">TNCT_487041</name>
</gene>
<evidence type="ECO:0000256" key="1">
    <source>
        <dbReference type="SAM" id="MobiDB-lite"/>
    </source>
</evidence>
<dbReference type="Proteomes" id="UP000887116">
    <property type="component" value="Unassembled WGS sequence"/>
</dbReference>
<evidence type="ECO:0000313" key="3">
    <source>
        <dbReference type="Proteomes" id="UP000887116"/>
    </source>
</evidence>
<keyword evidence="3" id="KW-1185">Reference proteome</keyword>
<reference evidence="2" key="1">
    <citation type="submission" date="2020-07" db="EMBL/GenBank/DDBJ databases">
        <title>Multicomponent nature underlies the extraordinary mechanical properties of spider dragline silk.</title>
        <authorList>
            <person name="Kono N."/>
            <person name="Nakamura H."/>
            <person name="Mori M."/>
            <person name="Yoshida Y."/>
            <person name="Ohtoshi R."/>
            <person name="Malay A.D."/>
            <person name="Moran D.A.P."/>
            <person name="Tomita M."/>
            <person name="Numata K."/>
            <person name="Arakawa K."/>
        </authorList>
    </citation>
    <scope>NUCLEOTIDE SEQUENCE</scope>
</reference>
<protein>
    <submittedName>
        <fullName evidence="2">Uncharacterized protein</fullName>
    </submittedName>
</protein>
<organism evidence="2 3">
    <name type="scientific">Trichonephila clavata</name>
    <name type="common">Joro spider</name>
    <name type="synonym">Nephila clavata</name>
    <dbReference type="NCBI Taxonomy" id="2740835"/>
    <lineage>
        <taxon>Eukaryota</taxon>
        <taxon>Metazoa</taxon>
        <taxon>Ecdysozoa</taxon>
        <taxon>Arthropoda</taxon>
        <taxon>Chelicerata</taxon>
        <taxon>Arachnida</taxon>
        <taxon>Araneae</taxon>
        <taxon>Araneomorphae</taxon>
        <taxon>Entelegynae</taxon>
        <taxon>Araneoidea</taxon>
        <taxon>Nephilidae</taxon>
        <taxon>Trichonephila</taxon>
    </lineage>
</organism>
<comment type="caution">
    <text evidence="2">The sequence shown here is derived from an EMBL/GenBank/DDBJ whole genome shotgun (WGS) entry which is preliminary data.</text>
</comment>
<proteinExistence type="predicted"/>
<dbReference type="AlphaFoldDB" id="A0A8X6GM49"/>
<feature type="non-terminal residue" evidence="2">
    <location>
        <position position="1"/>
    </location>
</feature>
<name>A0A8X6GM49_TRICU</name>
<evidence type="ECO:0000313" key="2">
    <source>
        <dbReference type="EMBL" id="GFR06678.1"/>
    </source>
</evidence>